<dbReference type="PROSITE" id="PS50089">
    <property type="entry name" value="ZF_RING_2"/>
    <property type="match status" value="1"/>
</dbReference>
<feature type="region of interest" description="Disordered" evidence="2">
    <location>
        <begin position="1"/>
        <end position="130"/>
    </location>
</feature>
<evidence type="ECO:0008006" key="7">
    <source>
        <dbReference type="Google" id="ProtNLM"/>
    </source>
</evidence>
<keyword evidence="1" id="KW-0479">Metal-binding</keyword>
<evidence type="ECO:0000313" key="6">
    <source>
        <dbReference type="Proteomes" id="UP000807342"/>
    </source>
</evidence>
<dbReference type="InterPro" id="IPR001841">
    <property type="entry name" value="Znf_RING"/>
</dbReference>
<comment type="caution">
    <text evidence="5">The sequence shown here is derived from an EMBL/GenBank/DDBJ whole genome shotgun (WGS) entry which is preliminary data.</text>
</comment>
<dbReference type="InterPro" id="IPR013083">
    <property type="entry name" value="Znf_RING/FYVE/PHD"/>
</dbReference>
<feature type="compositionally biased region" description="Basic residues" evidence="2">
    <location>
        <begin position="66"/>
        <end position="81"/>
    </location>
</feature>
<dbReference type="GO" id="GO:0008270">
    <property type="term" value="F:zinc ion binding"/>
    <property type="evidence" value="ECO:0007669"/>
    <property type="project" value="UniProtKB-KW"/>
</dbReference>
<evidence type="ECO:0000256" key="2">
    <source>
        <dbReference type="SAM" id="MobiDB-lite"/>
    </source>
</evidence>
<dbReference type="PANTHER" id="PTHR21540">
    <property type="entry name" value="RING FINGER AND SWIM DOMAIN-CONTAINING PROTEIN 2"/>
    <property type="match status" value="1"/>
</dbReference>
<feature type="domain" description="SWIM-type" evidence="4">
    <location>
        <begin position="175"/>
        <end position="207"/>
    </location>
</feature>
<evidence type="ECO:0000256" key="1">
    <source>
        <dbReference type="PROSITE-ProRule" id="PRU00175"/>
    </source>
</evidence>
<dbReference type="InterPro" id="IPR007527">
    <property type="entry name" value="Znf_SWIM"/>
</dbReference>
<reference evidence="5" key="1">
    <citation type="submission" date="2020-11" db="EMBL/GenBank/DDBJ databases">
        <authorList>
            <consortium name="DOE Joint Genome Institute"/>
            <person name="Ahrendt S."/>
            <person name="Riley R."/>
            <person name="Andreopoulos W."/>
            <person name="Labutti K."/>
            <person name="Pangilinan J."/>
            <person name="Ruiz-Duenas F.J."/>
            <person name="Barrasa J.M."/>
            <person name="Sanchez-Garcia M."/>
            <person name="Camarero S."/>
            <person name="Miyauchi S."/>
            <person name="Serrano A."/>
            <person name="Linde D."/>
            <person name="Babiker R."/>
            <person name="Drula E."/>
            <person name="Ayuso-Fernandez I."/>
            <person name="Pacheco R."/>
            <person name="Padilla G."/>
            <person name="Ferreira P."/>
            <person name="Barriuso J."/>
            <person name="Kellner H."/>
            <person name="Castanera R."/>
            <person name="Alfaro M."/>
            <person name="Ramirez L."/>
            <person name="Pisabarro A.G."/>
            <person name="Kuo A."/>
            <person name="Tritt A."/>
            <person name="Lipzen A."/>
            <person name="He G."/>
            <person name="Yan M."/>
            <person name="Ng V."/>
            <person name="Cullen D."/>
            <person name="Martin F."/>
            <person name="Rosso M.-N."/>
            <person name="Henrissat B."/>
            <person name="Hibbett D."/>
            <person name="Martinez A.T."/>
            <person name="Grigoriev I.V."/>
        </authorList>
    </citation>
    <scope>NUCLEOTIDE SEQUENCE</scope>
    <source>
        <strain evidence="5">MF-IS2</strain>
    </source>
</reference>
<dbReference type="PANTHER" id="PTHR21540:SF0">
    <property type="entry name" value="PHD FAMILY PROTEIN"/>
    <property type="match status" value="1"/>
</dbReference>
<evidence type="ECO:0000259" key="4">
    <source>
        <dbReference type="PROSITE" id="PS50966"/>
    </source>
</evidence>
<dbReference type="GO" id="GO:0061630">
    <property type="term" value="F:ubiquitin protein ligase activity"/>
    <property type="evidence" value="ECO:0007669"/>
    <property type="project" value="InterPro"/>
</dbReference>
<feature type="compositionally biased region" description="Polar residues" evidence="2">
    <location>
        <begin position="91"/>
        <end position="104"/>
    </location>
</feature>
<gene>
    <name evidence="5" type="ORF">P691DRAFT_726392</name>
</gene>
<dbReference type="SUPFAM" id="SSF57850">
    <property type="entry name" value="RING/U-box"/>
    <property type="match status" value="1"/>
</dbReference>
<keyword evidence="1" id="KW-0862">Zinc</keyword>
<proteinExistence type="predicted"/>
<dbReference type="PROSITE" id="PS50966">
    <property type="entry name" value="ZF_SWIM"/>
    <property type="match status" value="1"/>
</dbReference>
<protein>
    <recommendedName>
        <fullName evidence="7">SWIM-type domain-containing protein</fullName>
    </recommendedName>
</protein>
<keyword evidence="6" id="KW-1185">Reference proteome</keyword>
<feature type="domain" description="RING-type" evidence="3">
    <location>
        <begin position="278"/>
        <end position="328"/>
    </location>
</feature>
<organism evidence="5 6">
    <name type="scientific">Macrolepiota fuliginosa MF-IS2</name>
    <dbReference type="NCBI Taxonomy" id="1400762"/>
    <lineage>
        <taxon>Eukaryota</taxon>
        <taxon>Fungi</taxon>
        <taxon>Dikarya</taxon>
        <taxon>Basidiomycota</taxon>
        <taxon>Agaricomycotina</taxon>
        <taxon>Agaricomycetes</taxon>
        <taxon>Agaricomycetidae</taxon>
        <taxon>Agaricales</taxon>
        <taxon>Agaricineae</taxon>
        <taxon>Agaricaceae</taxon>
        <taxon>Macrolepiota</taxon>
    </lineage>
</organism>
<dbReference type="Gene3D" id="3.30.40.10">
    <property type="entry name" value="Zinc/RING finger domain, C3HC4 (zinc finger)"/>
    <property type="match status" value="1"/>
</dbReference>
<accession>A0A9P5XH95</accession>
<dbReference type="InterPro" id="IPR039903">
    <property type="entry name" value="Zswim2"/>
</dbReference>
<dbReference type="Proteomes" id="UP000807342">
    <property type="component" value="Unassembled WGS sequence"/>
</dbReference>
<dbReference type="EMBL" id="MU151109">
    <property type="protein sequence ID" value="KAF9450267.1"/>
    <property type="molecule type" value="Genomic_DNA"/>
</dbReference>
<keyword evidence="1" id="KW-0863">Zinc-finger</keyword>
<dbReference type="AlphaFoldDB" id="A0A9P5XH95"/>
<evidence type="ECO:0000259" key="3">
    <source>
        <dbReference type="PROSITE" id="PS50089"/>
    </source>
</evidence>
<sequence>MPRTKRPLTEISLEDVQLLPEGDGQEISTAHEQGRVPGVEDSSRPKRVRKQTQKYTSNPPTTTTKRAPRKASTRSTGKGKGKAASGPQEEPGQSPSVASESTDQPPKKRARTKKNSPAQPKAEKRLAQFRSHCPQNVLERAERVRCQRFFMIDRHREGEALKETFSVLGSTGNVYTVTIDHTPKCNCPDNLRGNHCKHIMFIFLKVLCVPISSHIWYQKALLTSELESVFSHAPEAPNSVTNPRVREAFLRATGQLAESSTAAAANSKKRIPGEEDDCPICYDTMYGVVETTLVFCEECGNALHKECFMQYEKSARQSGRAITCVWCRSNWGVAAPAKPAGATRRGAFINLADVV</sequence>
<name>A0A9P5XH95_9AGAR</name>
<evidence type="ECO:0000313" key="5">
    <source>
        <dbReference type="EMBL" id="KAF9450267.1"/>
    </source>
</evidence>
<dbReference type="OrthoDB" id="2122982at2759"/>